<feature type="transmembrane region" description="Helical" evidence="7">
    <location>
        <begin position="12"/>
        <end position="30"/>
    </location>
</feature>
<feature type="transmembrane region" description="Helical" evidence="7">
    <location>
        <begin position="187"/>
        <end position="209"/>
    </location>
</feature>
<organism evidence="9 10">
    <name type="scientific">Roseimaritima ulvae</name>
    <dbReference type="NCBI Taxonomy" id="980254"/>
    <lineage>
        <taxon>Bacteria</taxon>
        <taxon>Pseudomonadati</taxon>
        <taxon>Planctomycetota</taxon>
        <taxon>Planctomycetia</taxon>
        <taxon>Pirellulales</taxon>
        <taxon>Pirellulaceae</taxon>
        <taxon>Roseimaritima</taxon>
    </lineage>
</organism>
<keyword evidence="10" id="KW-1185">Reference proteome</keyword>
<gene>
    <name evidence="9" type="primary">mleN</name>
    <name evidence="9" type="ORF">UC8_53150</name>
</gene>
<feature type="transmembrane region" description="Helical" evidence="7">
    <location>
        <begin position="393"/>
        <end position="411"/>
    </location>
</feature>
<feature type="transmembrane region" description="Helical" evidence="7">
    <location>
        <begin position="262"/>
        <end position="284"/>
    </location>
</feature>
<feature type="transmembrane region" description="Helical" evidence="7">
    <location>
        <begin position="65"/>
        <end position="83"/>
    </location>
</feature>
<protein>
    <submittedName>
        <fullName evidence="9">Malate-2H(+)/Na(+)-lactate antiporter</fullName>
    </submittedName>
</protein>
<dbReference type="KEGG" id="rul:UC8_53150"/>
<feature type="transmembrane region" description="Helical" evidence="7">
    <location>
        <begin position="489"/>
        <end position="506"/>
    </location>
</feature>
<name>A0A5B9QW34_9BACT</name>
<keyword evidence="4 7" id="KW-1133">Transmembrane helix</keyword>
<feature type="transmembrane region" description="Helical" evidence="7">
    <location>
        <begin position="315"/>
        <end position="335"/>
    </location>
</feature>
<keyword evidence="5 7" id="KW-0472">Membrane</keyword>
<evidence type="ECO:0000256" key="4">
    <source>
        <dbReference type="ARBA" id="ARBA00022989"/>
    </source>
</evidence>
<reference evidence="9 10" key="1">
    <citation type="submission" date="2019-08" db="EMBL/GenBank/DDBJ databases">
        <title>Deep-cultivation of Planctomycetes and their phenomic and genomic characterization uncovers novel biology.</title>
        <authorList>
            <person name="Wiegand S."/>
            <person name="Jogler M."/>
            <person name="Boedeker C."/>
            <person name="Pinto D."/>
            <person name="Vollmers J."/>
            <person name="Rivas-Marin E."/>
            <person name="Kohn T."/>
            <person name="Peeters S.H."/>
            <person name="Heuer A."/>
            <person name="Rast P."/>
            <person name="Oberbeckmann S."/>
            <person name="Bunk B."/>
            <person name="Jeske O."/>
            <person name="Meyerdierks A."/>
            <person name="Storesund J.E."/>
            <person name="Kallscheuer N."/>
            <person name="Luecker S."/>
            <person name="Lage O.M."/>
            <person name="Pohl T."/>
            <person name="Merkel B.J."/>
            <person name="Hornburger P."/>
            <person name="Mueller R.-W."/>
            <person name="Bruemmer F."/>
            <person name="Labrenz M."/>
            <person name="Spormann A.M."/>
            <person name="Op den Camp H."/>
            <person name="Overmann J."/>
            <person name="Amann R."/>
            <person name="Jetten M.S.M."/>
            <person name="Mascher T."/>
            <person name="Medema M.H."/>
            <person name="Devos D.P."/>
            <person name="Kaster A.-K."/>
            <person name="Ovreas L."/>
            <person name="Rohde M."/>
            <person name="Galperin M.Y."/>
            <person name="Jogler C."/>
        </authorList>
    </citation>
    <scope>NUCLEOTIDE SEQUENCE [LARGE SCALE GENOMIC DNA]</scope>
    <source>
        <strain evidence="9 10">UC8</strain>
    </source>
</reference>
<feature type="transmembrane region" description="Helical" evidence="7">
    <location>
        <begin position="512"/>
        <end position="530"/>
    </location>
</feature>
<dbReference type="Proteomes" id="UP000325286">
    <property type="component" value="Chromosome"/>
</dbReference>
<dbReference type="Pfam" id="PF03553">
    <property type="entry name" value="Na_H_antiporter"/>
    <property type="match status" value="1"/>
</dbReference>
<sequence length="538" mass="56237">MVAIILAIVTRRVIASLGLAVVVGAALLAWKLPLAADEPQRSGIVRGAQFLWHHIYQSLFDADHISVLQFSLLLGAMIGVLEASRSMQALMRQLAARASGRRGGQTLVAGLGLGIFFDDYANTLLLGGTMRSVCDTLRISRAKLAYLVDSTAAPVAGLALVSTWVATEVSLIGEGLPPDSSVTAFELFVQSIAYRFYPIFALLLVFIIARSGRDFGPMLRAERAALEQPGATAGNSAAPNNSASPDKSAASDKSAAEDDAGLWVWFAALLPVVVCVATVAGVLVSTGLEAVADQPGERPTGLQGWGEILGNADSYQALTTAGKVGLLTALVMGFLSHPQLATLRTLLWGVVRGAWQIMPAMLVLWLAWALSSMTAEDQLNTGGYLGEVLSDRLPGVLLPTLVFLVASLVAFSTGTSWGTMALLTPLAVQLGLQMAVADSQASLLAATTGSVLAGAIFGDHCSPISDTTVLSSRACGCDHVEHVRTQMPYAALAAAVAILLGTLPAAWGLSPWLSIVAGAVVLYASVRVLGRRVEEPSR</sequence>
<evidence type="ECO:0000259" key="8">
    <source>
        <dbReference type="Pfam" id="PF03553"/>
    </source>
</evidence>
<evidence type="ECO:0000256" key="1">
    <source>
        <dbReference type="ARBA" id="ARBA00004651"/>
    </source>
</evidence>
<dbReference type="InterPro" id="IPR018461">
    <property type="entry name" value="Na/H_Antiport_NhaC-like_C"/>
</dbReference>
<keyword evidence="2" id="KW-1003">Cell membrane</keyword>
<evidence type="ECO:0000256" key="6">
    <source>
        <dbReference type="SAM" id="MobiDB-lite"/>
    </source>
</evidence>
<dbReference type="RefSeq" id="WP_244952269.1">
    <property type="nucleotide sequence ID" value="NZ_CP042914.1"/>
</dbReference>
<dbReference type="EMBL" id="CP042914">
    <property type="protein sequence ID" value="QEG43268.1"/>
    <property type="molecule type" value="Genomic_DNA"/>
</dbReference>
<evidence type="ECO:0000313" key="9">
    <source>
        <dbReference type="EMBL" id="QEG43268.1"/>
    </source>
</evidence>
<evidence type="ECO:0000256" key="7">
    <source>
        <dbReference type="SAM" id="Phobius"/>
    </source>
</evidence>
<proteinExistence type="predicted"/>
<dbReference type="PANTHER" id="PTHR43478">
    <property type="entry name" value="NA+/H+ ANTIPORTER-RELATED"/>
    <property type="match status" value="1"/>
</dbReference>
<dbReference type="PANTHER" id="PTHR43478:SF1">
    <property type="entry name" value="NA+_H+ ANTIPORTER NHAC-LIKE C-TERMINAL DOMAIN-CONTAINING PROTEIN"/>
    <property type="match status" value="1"/>
</dbReference>
<dbReference type="GO" id="GO:0005886">
    <property type="term" value="C:plasma membrane"/>
    <property type="evidence" value="ECO:0007669"/>
    <property type="project" value="UniProtKB-SubCell"/>
</dbReference>
<keyword evidence="3 7" id="KW-0812">Transmembrane</keyword>
<evidence type="ECO:0000256" key="3">
    <source>
        <dbReference type="ARBA" id="ARBA00022692"/>
    </source>
</evidence>
<comment type="subcellular location">
    <subcellularLocation>
        <location evidence="1">Cell membrane</location>
        <topology evidence="1">Multi-pass membrane protein</topology>
    </subcellularLocation>
</comment>
<evidence type="ECO:0000313" key="10">
    <source>
        <dbReference type="Proteomes" id="UP000325286"/>
    </source>
</evidence>
<accession>A0A5B9QW34</accession>
<feature type="domain" description="Na+/H+ antiporter NhaC-like C-terminal" evidence="8">
    <location>
        <begin position="155"/>
        <end position="501"/>
    </location>
</feature>
<feature type="region of interest" description="Disordered" evidence="6">
    <location>
        <begin position="230"/>
        <end position="252"/>
    </location>
</feature>
<evidence type="ECO:0000256" key="2">
    <source>
        <dbReference type="ARBA" id="ARBA00022475"/>
    </source>
</evidence>
<evidence type="ECO:0000256" key="5">
    <source>
        <dbReference type="ARBA" id="ARBA00023136"/>
    </source>
</evidence>
<feature type="transmembrane region" description="Helical" evidence="7">
    <location>
        <begin position="347"/>
        <end position="370"/>
    </location>
</feature>
<feature type="transmembrane region" description="Helical" evidence="7">
    <location>
        <begin position="146"/>
        <end position="167"/>
    </location>
</feature>
<dbReference type="AlphaFoldDB" id="A0A5B9QW34"/>